<sequence>MFSIFCDMPWPHKVFNYHTTIQFLEVPLLD</sequence>
<organism evidence="1">
    <name type="scientific">Arundo donax</name>
    <name type="common">Giant reed</name>
    <name type="synonym">Donax arundinaceus</name>
    <dbReference type="NCBI Taxonomy" id="35708"/>
    <lineage>
        <taxon>Eukaryota</taxon>
        <taxon>Viridiplantae</taxon>
        <taxon>Streptophyta</taxon>
        <taxon>Embryophyta</taxon>
        <taxon>Tracheophyta</taxon>
        <taxon>Spermatophyta</taxon>
        <taxon>Magnoliopsida</taxon>
        <taxon>Liliopsida</taxon>
        <taxon>Poales</taxon>
        <taxon>Poaceae</taxon>
        <taxon>PACMAD clade</taxon>
        <taxon>Arundinoideae</taxon>
        <taxon>Arundineae</taxon>
        <taxon>Arundo</taxon>
    </lineage>
</organism>
<dbReference type="AlphaFoldDB" id="A0A0A9HCU0"/>
<reference evidence="1" key="2">
    <citation type="journal article" date="2015" name="Data Brief">
        <title>Shoot transcriptome of the giant reed, Arundo donax.</title>
        <authorList>
            <person name="Barrero R.A."/>
            <person name="Guerrero F.D."/>
            <person name="Moolhuijzen P."/>
            <person name="Goolsby J.A."/>
            <person name="Tidwell J."/>
            <person name="Bellgard S.E."/>
            <person name="Bellgard M.I."/>
        </authorList>
    </citation>
    <scope>NUCLEOTIDE SEQUENCE</scope>
    <source>
        <tissue evidence="1">Shoot tissue taken approximately 20 cm above the soil surface</tissue>
    </source>
</reference>
<evidence type="ECO:0000313" key="1">
    <source>
        <dbReference type="EMBL" id="JAE33604.1"/>
    </source>
</evidence>
<accession>A0A0A9HCU0</accession>
<reference evidence="1" key="1">
    <citation type="submission" date="2014-09" db="EMBL/GenBank/DDBJ databases">
        <authorList>
            <person name="Magalhaes I.L.F."/>
            <person name="Oliveira U."/>
            <person name="Santos F.R."/>
            <person name="Vidigal T.H.D.A."/>
            <person name="Brescovit A.D."/>
            <person name="Santos A.J."/>
        </authorList>
    </citation>
    <scope>NUCLEOTIDE SEQUENCE</scope>
    <source>
        <tissue evidence="1">Shoot tissue taken approximately 20 cm above the soil surface</tissue>
    </source>
</reference>
<proteinExistence type="predicted"/>
<dbReference type="EMBL" id="GBRH01164292">
    <property type="protein sequence ID" value="JAE33604.1"/>
    <property type="molecule type" value="Transcribed_RNA"/>
</dbReference>
<name>A0A0A9HCU0_ARUDO</name>
<protein>
    <submittedName>
        <fullName evidence="1">Uncharacterized protein</fullName>
    </submittedName>
</protein>